<gene>
    <name evidence="4" type="ORF">LSP00402_LOCUS10025</name>
</gene>
<feature type="region of interest" description="Disordered" evidence="2">
    <location>
        <begin position="181"/>
        <end position="203"/>
    </location>
</feature>
<evidence type="ECO:0000259" key="3">
    <source>
        <dbReference type="PROSITE" id="PS50103"/>
    </source>
</evidence>
<organism evidence="4">
    <name type="scientific">Lotharella oceanica</name>
    <dbReference type="NCBI Taxonomy" id="641309"/>
    <lineage>
        <taxon>Eukaryota</taxon>
        <taxon>Sar</taxon>
        <taxon>Rhizaria</taxon>
        <taxon>Cercozoa</taxon>
        <taxon>Chlorarachniophyceae</taxon>
        <taxon>Lotharella</taxon>
    </lineage>
</organism>
<proteinExistence type="predicted"/>
<keyword evidence="1" id="KW-0479">Metal-binding</keyword>
<dbReference type="AlphaFoldDB" id="A0A7S2TRD0"/>
<dbReference type="InterPro" id="IPR000571">
    <property type="entry name" value="Znf_CCCH"/>
</dbReference>
<keyword evidence="1" id="KW-0862">Zinc</keyword>
<dbReference type="GO" id="GO:0008270">
    <property type="term" value="F:zinc ion binding"/>
    <property type="evidence" value="ECO:0007669"/>
    <property type="project" value="UniProtKB-KW"/>
</dbReference>
<sequence>MADDSSLKTITCVFRHSPSRVVCRVEGKRKWSEVKREIERETGMNKGRKGMQVRPHLRWKLEGFRSLRGICVRDGDSGSSIAQLRDGDVVNDGEVILLTRLPEAIGEPTLALDLHVHFKNRDGIIVSPTVPLQATEAGVRAASGSNSHASARKYRWEDIKARHVSAAAADAQLREPKWMGWRGQWKPTRRTRKRNSDGPSSQRRERCLQWSAYSCRYGASCRFSHEGPGAVLPNGHKRRRTYHKATQDNSTELVDEFRKIFESENTP</sequence>
<name>A0A7S2TRD0_9EUKA</name>
<keyword evidence="1" id="KW-0863">Zinc-finger</keyword>
<reference evidence="4" key="1">
    <citation type="submission" date="2021-01" db="EMBL/GenBank/DDBJ databases">
        <authorList>
            <person name="Corre E."/>
            <person name="Pelletier E."/>
            <person name="Niang G."/>
            <person name="Scheremetjew M."/>
            <person name="Finn R."/>
            <person name="Kale V."/>
            <person name="Holt S."/>
            <person name="Cochrane G."/>
            <person name="Meng A."/>
            <person name="Brown T."/>
            <person name="Cohen L."/>
        </authorList>
    </citation>
    <scope>NUCLEOTIDE SEQUENCE</scope>
    <source>
        <strain evidence="4">CCMP622</strain>
    </source>
</reference>
<evidence type="ECO:0000256" key="2">
    <source>
        <dbReference type="SAM" id="MobiDB-lite"/>
    </source>
</evidence>
<dbReference type="EMBL" id="HBHP01016174">
    <property type="protein sequence ID" value="CAD9764166.1"/>
    <property type="molecule type" value="Transcribed_RNA"/>
</dbReference>
<feature type="domain" description="C3H1-type" evidence="3">
    <location>
        <begin position="201"/>
        <end position="228"/>
    </location>
</feature>
<evidence type="ECO:0000256" key="1">
    <source>
        <dbReference type="PROSITE-ProRule" id="PRU00723"/>
    </source>
</evidence>
<feature type="zinc finger region" description="C3H1-type" evidence="1">
    <location>
        <begin position="201"/>
        <end position="228"/>
    </location>
</feature>
<evidence type="ECO:0000313" key="4">
    <source>
        <dbReference type="EMBL" id="CAD9764166.1"/>
    </source>
</evidence>
<protein>
    <recommendedName>
        <fullName evidence="3">C3H1-type domain-containing protein</fullName>
    </recommendedName>
</protein>
<accession>A0A7S2TRD0</accession>
<dbReference type="PROSITE" id="PS50103">
    <property type="entry name" value="ZF_C3H1"/>
    <property type="match status" value="1"/>
</dbReference>